<dbReference type="Proteomes" id="UP001161389">
    <property type="component" value="Unassembled WGS sequence"/>
</dbReference>
<reference evidence="4" key="2">
    <citation type="submission" date="2023-01" db="EMBL/GenBank/DDBJ databases">
        <title>Draft genome sequence of Litoribrevibacter albus strain NBRC 110071.</title>
        <authorList>
            <person name="Sun Q."/>
            <person name="Mori K."/>
        </authorList>
    </citation>
    <scope>NUCLEOTIDE SEQUENCE</scope>
    <source>
        <strain evidence="4">NBRC 110071</strain>
    </source>
</reference>
<evidence type="ECO:0008006" key="6">
    <source>
        <dbReference type="Google" id="ProtNLM"/>
    </source>
</evidence>
<dbReference type="SMART" id="SM00028">
    <property type="entry name" value="TPR"/>
    <property type="match status" value="4"/>
</dbReference>
<evidence type="ECO:0000256" key="1">
    <source>
        <dbReference type="PROSITE-ProRule" id="PRU00339"/>
    </source>
</evidence>
<accession>A0AA37SA86</accession>
<gene>
    <name evidence="4" type="ORF">GCM10007876_18300</name>
</gene>
<dbReference type="Pfam" id="PF13181">
    <property type="entry name" value="TPR_8"/>
    <property type="match status" value="1"/>
</dbReference>
<dbReference type="SUPFAM" id="SSF48452">
    <property type="entry name" value="TPR-like"/>
    <property type="match status" value="1"/>
</dbReference>
<dbReference type="Pfam" id="PF13424">
    <property type="entry name" value="TPR_12"/>
    <property type="match status" value="1"/>
</dbReference>
<dbReference type="RefSeq" id="WP_284380932.1">
    <property type="nucleotide sequence ID" value="NZ_BSNM01000011.1"/>
</dbReference>
<dbReference type="PROSITE" id="PS51257">
    <property type="entry name" value="PROKAR_LIPOPROTEIN"/>
    <property type="match status" value="1"/>
</dbReference>
<dbReference type="InterPro" id="IPR019734">
    <property type="entry name" value="TPR_rpt"/>
</dbReference>
<dbReference type="PROSITE" id="PS50005">
    <property type="entry name" value="TPR"/>
    <property type="match status" value="2"/>
</dbReference>
<evidence type="ECO:0000256" key="2">
    <source>
        <dbReference type="SAM" id="Coils"/>
    </source>
</evidence>
<evidence type="ECO:0000313" key="5">
    <source>
        <dbReference type="Proteomes" id="UP001161389"/>
    </source>
</evidence>
<keyword evidence="5" id="KW-1185">Reference proteome</keyword>
<keyword evidence="3" id="KW-0732">Signal</keyword>
<name>A0AA37SA86_9GAMM</name>
<dbReference type="InterPro" id="IPR011990">
    <property type="entry name" value="TPR-like_helical_dom_sf"/>
</dbReference>
<feature type="repeat" description="TPR" evidence="1">
    <location>
        <begin position="103"/>
        <end position="136"/>
    </location>
</feature>
<dbReference type="PANTHER" id="PTHR19959">
    <property type="entry name" value="KINESIN LIGHT CHAIN"/>
    <property type="match status" value="1"/>
</dbReference>
<feature type="chain" id="PRO_5041220485" description="Tetratricopeptide repeat protein" evidence="3">
    <location>
        <begin position="19"/>
        <end position="249"/>
    </location>
</feature>
<feature type="coiled-coil region" evidence="2">
    <location>
        <begin position="70"/>
        <end position="97"/>
    </location>
</feature>
<protein>
    <recommendedName>
        <fullName evidence="6">Tetratricopeptide repeat protein</fullName>
    </recommendedName>
</protein>
<comment type="caution">
    <text evidence="4">The sequence shown here is derived from an EMBL/GenBank/DDBJ whole genome shotgun (WGS) entry which is preliminary data.</text>
</comment>
<reference evidence="4" key="1">
    <citation type="journal article" date="2014" name="Int. J. Syst. Evol. Microbiol.">
        <title>Complete genome sequence of Corynebacterium casei LMG S-19264T (=DSM 44701T), isolated from a smear-ripened cheese.</title>
        <authorList>
            <consortium name="US DOE Joint Genome Institute (JGI-PGF)"/>
            <person name="Walter F."/>
            <person name="Albersmeier A."/>
            <person name="Kalinowski J."/>
            <person name="Ruckert C."/>
        </authorList>
    </citation>
    <scope>NUCLEOTIDE SEQUENCE</scope>
    <source>
        <strain evidence="4">NBRC 110071</strain>
    </source>
</reference>
<feature type="signal peptide" evidence="3">
    <location>
        <begin position="1"/>
        <end position="18"/>
    </location>
</feature>
<dbReference type="EMBL" id="BSNM01000011">
    <property type="protein sequence ID" value="GLQ31351.1"/>
    <property type="molecule type" value="Genomic_DNA"/>
</dbReference>
<keyword evidence="2" id="KW-0175">Coiled coil</keyword>
<dbReference type="PANTHER" id="PTHR19959:SF119">
    <property type="entry name" value="FUNGAL LIPASE-LIKE DOMAIN-CONTAINING PROTEIN"/>
    <property type="match status" value="1"/>
</dbReference>
<keyword evidence="1" id="KW-0802">TPR repeat</keyword>
<feature type="repeat" description="TPR" evidence="1">
    <location>
        <begin position="61"/>
        <end position="94"/>
    </location>
</feature>
<proteinExistence type="predicted"/>
<dbReference type="AlphaFoldDB" id="A0AA37SA86"/>
<evidence type="ECO:0000256" key="3">
    <source>
        <dbReference type="SAM" id="SignalP"/>
    </source>
</evidence>
<organism evidence="4 5">
    <name type="scientific">Litoribrevibacter albus</name>
    <dbReference type="NCBI Taxonomy" id="1473156"/>
    <lineage>
        <taxon>Bacteria</taxon>
        <taxon>Pseudomonadati</taxon>
        <taxon>Pseudomonadota</taxon>
        <taxon>Gammaproteobacteria</taxon>
        <taxon>Oceanospirillales</taxon>
        <taxon>Oceanospirillaceae</taxon>
        <taxon>Litoribrevibacter</taxon>
    </lineage>
</organism>
<evidence type="ECO:0000313" key="4">
    <source>
        <dbReference type="EMBL" id="GLQ31351.1"/>
    </source>
</evidence>
<dbReference type="Gene3D" id="1.25.40.10">
    <property type="entry name" value="Tetratricopeptide repeat domain"/>
    <property type="match status" value="1"/>
</dbReference>
<sequence>MRILTIMAVAMVFLTACASVDQNINYGLNHYKMGLYNHAIPKLLSSTPELENSNPTDQRVTEAYLALGVMAEADKQFEKAEEFMKKALETAKNVNENKSTHIRNANNTLGHFYINQQHYTQAKTYLERALEISRQKNNDPVMLAIDLDNLALVHFELGDQVQSTTYSDEALRLIEKDINHQYYIRTKGIVLYHQGLRLEKLGENKKALGRYNSSIEAFELLANKHSYESWRIDVVTKSKDALLAKMADE</sequence>